<evidence type="ECO:0000256" key="3">
    <source>
        <dbReference type="ARBA" id="ARBA00004887"/>
    </source>
</evidence>
<evidence type="ECO:0000256" key="2">
    <source>
        <dbReference type="ARBA" id="ARBA00002803"/>
    </source>
</evidence>
<keyword evidence="7 11" id="KW-0808">Transferase</keyword>
<dbReference type="InterPro" id="IPR023366">
    <property type="entry name" value="ATP_synth_asu-like_sf"/>
</dbReference>
<dbReference type="PIRSF" id="PIRSF000498">
    <property type="entry name" value="Riboflavin_syn_A"/>
    <property type="match status" value="1"/>
</dbReference>
<keyword evidence="12" id="KW-1185">Reference proteome</keyword>
<feature type="repeat" description="Lumazine-binding" evidence="9">
    <location>
        <begin position="1"/>
        <end position="93"/>
    </location>
</feature>
<evidence type="ECO:0000256" key="1">
    <source>
        <dbReference type="ARBA" id="ARBA00000968"/>
    </source>
</evidence>
<evidence type="ECO:0000256" key="8">
    <source>
        <dbReference type="ARBA" id="ARBA00022737"/>
    </source>
</evidence>
<sequence>MFTGTIKNLGMIVDVRPLSRGLKFCIISSLKLEVGTSISCSGVCMTVVAVNVFYFKVEAWGEALCLSGLIGLQRFDTVNLEEPITLNTPLHGNIINGHSKSIVVIKDSHVYDDSIVLVIECPKWISDETTSPSSINLDGVSLTIARSGGEVPWCIINLLYNIEYYIKVFQY</sequence>
<comment type="catalytic activity">
    <reaction evidence="1">
        <text>2 6,7-dimethyl-8-(1-D-ribityl)lumazine + H(+) = 5-amino-6-(D-ribitylamino)uracil + riboflavin</text>
        <dbReference type="Rhea" id="RHEA:20772"/>
        <dbReference type="ChEBI" id="CHEBI:15378"/>
        <dbReference type="ChEBI" id="CHEBI:15934"/>
        <dbReference type="ChEBI" id="CHEBI:57986"/>
        <dbReference type="ChEBI" id="CHEBI:58201"/>
        <dbReference type="EC" id="2.5.1.9"/>
    </reaction>
</comment>
<keyword evidence="8" id="KW-0677">Repeat</keyword>
<accession>A0ABX4MHT4</accession>
<proteinExistence type="predicted"/>
<dbReference type="EC" id="2.5.1.9" evidence="4"/>
<feature type="domain" description="Lumazine-binding" evidence="10">
    <location>
        <begin position="1"/>
        <end position="93"/>
    </location>
</feature>
<reference evidence="11" key="1">
    <citation type="submission" date="2017-09" db="EMBL/GenBank/DDBJ databases">
        <authorList>
            <person name="Campbell M.A."/>
            <person name="Lukasik P."/>
            <person name="Simon C."/>
            <person name="McCutcheon J.P."/>
        </authorList>
    </citation>
    <scope>NUCLEOTIDE SEQUENCE [LARGE SCALE GENOMIC DNA]</scope>
    <source>
        <strain evidence="11">ALECUR</strain>
    </source>
</reference>
<comment type="pathway">
    <text evidence="3">Cofactor biosynthesis; riboflavin biosynthesis; riboflavin from 2-hydroxy-3-oxobutyl phosphate and 5-amino-6-(D-ribitylamino)uracil: step 2/2.</text>
</comment>
<dbReference type="InterPro" id="IPR026017">
    <property type="entry name" value="Lumazine-bd_dom"/>
</dbReference>
<dbReference type="EMBL" id="NXGS01000010">
    <property type="protein sequence ID" value="PIM96558.1"/>
    <property type="molecule type" value="Genomic_DNA"/>
</dbReference>
<dbReference type="Proteomes" id="UP000229529">
    <property type="component" value="Unassembled WGS sequence"/>
</dbReference>
<evidence type="ECO:0000259" key="10">
    <source>
        <dbReference type="PROSITE" id="PS51177"/>
    </source>
</evidence>
<dbReference type="PANTHER" id="PTHR21098">
    <property type="entry name" value="RIBOFLAVIN SYNTHASE ALPHA CHAIN"/>
    <property type="match status" value="1"/>
</dbReference>
<dbReference type="InterPro" id="IPR001783">
    <property type="entry name" value="Lumazine-bd"/>
</dbReference>
<evidence type="ECO:0000313" key="12">
    <source>
        <dbReference type="Proteomes" id="UP000229529"/>
    </source>
</evidence>
<gene>
    <name evidence="11" type="primary">ribC</name>
    <name evidence="11" type="ORF">alecur_50</name>
</gene>
<comment type="caution">
    <text evidence="11">The sequence shown here is derived from an EMBL/GenBank/DDBJ whole genome shotgun (WGS) entry which is preliminary data.</text>
</comment>
<feature type="repeat" description="Lumazine-binding" evidence="9">
    <location>
        <begin position="94"/>
        <end position="171"/>
    </location>
</feature>
<dbReference type="Gene3D" id="2.40.30.20">
    <property type="match status" value="2"/>
</dbReference>
<organism evidence="11 12">
    <name type="scientific">Candidatus Hodgkinia cicadicola</name>
    <dbReference type="NCBI Taxonomy" id="573658"/>
    <lineage>
        <taxon>Bacteria</taxon>
        <taxon>Pseudomonadati</taxon>
        <taxon>Pseudomonadota</taxon>
        <taxon>Alphaproteobacteria</taxon>
        <taxon>Hyphomicrobiales</taxon>
        <taxon>Candidatus Hodgkinia</taxon>
    </lineage>
</organism>
<evidence type="ECO:0000256" key="5">
    <source>
        <dbReference type="ARBA" id="ARBA00013950"/>
    </source>
</evidence>
<evidence type="ECO:0000256" key="9">
    <source>
        <dbReference type="PROSITE-ProRule" id="PRU00524"/>
    </source>
</evidence>
<dbReference type="GO" id="GO:0004746">
    <property type="term" value="F:riboflavin synthase activity"/>
    <property type="evidence" value="ECO:0007669"/>
    <property type="project" value="UniProtKB-EC"/>
</dbReference>
<keyword evidence="6" id="KW-0686">Riboflavin biosynthesis</keyword>
<dbReference type="InterPro" id="IPR017938">
    <property type="entry name" value="Riboflavin_synthase-like_b-brl"/>
</dbReference>
<evidence type="ECO:0000256" key="6">
    <source>
        <dbReference type="ARBA" id="ARBA00022619"/>
    </source>
</evidence>
<dbReference type="PANTHER" id="PTHR21098:SF12">
    <property type="entry name" value="RIBOFLAVIN SYNTHASE"/>
    <property type="match status" value="1"/>
</dbReference>
<dbReference type="SUPFAM" id="SSF63380">
    <property type="entry name" value="Riboflavin synthase domain-like"/>
    <property type="match status" value="2"/>
</dbReference>
<name>A0ABX4MHT4_9HYPH</name>
<dbReference type="Pfam" id="PF00677">
    <property type="entry name" value="Lum_binding"/>
    <property type="match status" value="1"/>
</dbReference>
<evidence type="ECO:0000256" key="4">
    <source>
        <dbReference type="ARBA" id="ARBA00012827"/>
    </source>
</evidence>
<dbReference type="PROSITE" id="PS51177">
    <property type="entry name" value="LUMAZINE_BIND"/>
    <property type="match status" value="2"/>
</dbReference>
<evidence type="ECO:0000313" key="11">
    <source>
        <dbReference type="EMBL" id="PIM96558.1"/>
    </source>
</evidence>
<comment type="function">
    <text evidence="2">Catalyzes the dismutation of two molecules of 6,7-dimethyl-8-ribityllumazine, resulting in the formation of riboflavin and 5-amino-6-(D-ribitylamino)uracil.</text>
</comment>
<feature type="domain" description="Lumazine-binding" evidence="10">
    <location>
        <begin position="94"/>
        <end position="171"/>
    </location>
</feature>
<evidence type="ECO:0000256" key="7">
    <source>
        <dbReference type="ARBA" id="ARBA00022679"/>
    </source>
</evidence>
<protein>
    <recommendedName>
        <fullName evidence="5">Riboflavin synthase</fullName>
        <ecNumber evidence="4">2.5.1.9</ecNumber>
    </recommendedName>
</protein>